<dbReference type="InterPro" id="IPR013785">
    <property type="entry name" value="Aldolase_TIM"/>
</dbReference>
<organism evidence="1 2">
    <name type="scientific">Paracoccus cavernae</name>
    <dbReference type="NCBI Taxonomy" id="1571207"/>
    <lineage>
        <taxon>Bacteria</taxon>
        <taxon>Pseudomonadati</taxon>
        <taxon>Pseudomonadota</taxon>
        <taxon>Alphaproteobacteria</taxon>
        <taxon>Rhodobacterales</taxon>
        <taxon>Paracoccaceae</taxon>
        <taxon>Paracoccus</taxon>
    </lineage>
</organism>
<evidence type="ECO:0000313" key="2">
    <source>
        <dbReference type="Proteomes" id="UP001243846"/>
    </source>
</evidence>
<keyword evidence="2" id="KW-1185">Reference proteome</keyword>
<sequence>MARDDAGAAGAGPALIGINGATDGHDVARMMLAGASAVGLSSAVMLRGWGVLSEAVATLDAYLAQKGLSAADLVGRAADSRRNFADMPVLDQVWRNHIPAPLARLD</sequence>
<reference evidence="2" key="1">
    <citation type="journal article" date="2019" name="Int. J. Syst. Evol. Microbiol.">
        <title>The Global Catalogue of Microorganisms (GCM) 10K type strain sequencing project: providing services to taxonomists for standard genome sequencing and annotation.</title>
        <authorList>
            <consortium name="The Broad Institute Genomics Platform"/>
            <consortium name="The Broad Institute Genome Sequencing Center for Infectious Disease"/>
            <person name="Wu L."/>
            <person name="Ma J."/>
        </authorList>
    </citation>
    <scope>NUCLEOTIDE SEQUENCE [LARGE SCALE GENOMIC DNA]</scope>
    <source>
        <strain evidence="2">CECT 8482</strain>
    </source>
</reference>
<proteinExistence type="predicted"/>
<evidence type="ECO:0000313" key="1">
    <source>
        <dbReference type="EMBL" id="MDN3711212.1"/>
    </source>
</evidence>
<dbReference type="Proteomes" id="UP001243846">
    <property type="component" value="Unassembled WGS sequence"/>
</dbReference>
<accession>A0ABT8D3H7</accession>
<dbReference type="SUPFAM" id="SSF51395">
    <property type="entry name" value="FMN-linked oxidoreductases"/>
    <property type="match status" value="1"/>
</dbReference>
<evidence type="ECO:0008006" key="3">
    <source>
        <dbReference type="Google" id="ProtNLM"/>
    </source>
</evidence>
<protein>
    <recommendedName>
        <fullName evidence="3">Dihydroorotate dehydrogenase domain-containing protein</fullName>
    </recommendedName>
</protein>
<dbReference type="Gene3D" id="3.20.20.70">
    <property type="entry name" value="Aldolase class I"/>
    <property type="match status" value="1"/>
</dbReference>
<name>A0ABT8D3H7_9RHOB</name>
<comment type="caution">
    <text evidence="1">The sequence shown here is derived from an EMBL/GenBank/DDBJ whole genome shotgun (WGS) entry which is preliminary data.</text>
</comment>
<gene>
    <name evidence="1" type="ORF">QWZ10_04095</name>
</gene>
<dbReference type="EMBL" id="JAUFRC010000001">
    <property type="protein sequence ID" value="MDN3711212.1"/>
    <property type="molecule type" value="Genomic_DNA"/>
</dbReference>